<dbReference type="EMBL" id="CP002046">
    <property type="protein sequence ID" value="EAP87974.1"/>
    <property type="molecule type" value="Genomic_DNA"/>
</dbReference>
<dbReference type="KEGG" id="cat:CA2559_04425"/>
<feature type="chain" id="PRO_5002660787" description="Copper-binding protein MbnP-like domain-containing protein" evidence="1">
    <location>
        <begin position="20"/>
        <end position="256"/>
    </location>
</feature>
<dbReference type="STRING" id="216432.CA2559_04425"/>
<evidence type="ECO:0000259" key="2">
    <source>
        <dbReference type="Pfam" id="PF20243"/>
    </source>
</evidence>
<evidence type="ECO:0000256" key="1">
    <source>
        <dbReference type="SAM" id="SignalP"/>
    </source>
</evidence>
<feature type="signal peptide" evidence="1">
    <location>
        <begin position="1"/>
        <end position="19"/>
    </location>
</feature>
<dbReference type="eggNOG" id="ENOG502ZB53">
    <property type="taxonomic scope" value="Bacteria"/>
</dbReference>
<dbReference type="OrthoDB" id="1422031at2"/>
<reference evidence="3 4" key="1">
    <citation type="journal article" date="2010" name="J. Bacteriol.">
        <title>The complete genome sequence of Croceibacter atlanticus HTCC2559T.</title>
        <authorList>
            <person name="Oh H.M."/>
            <person name="Kang I."/>
            <person name="Ferriera S."/>
            <person name="Giovannoni S.J."/>
            <person name="Cho J.C."/>
        </authorList>
    </citation>
    <scope>NUCLEOTIDE SEQUENCE [LARGE SCALE GENOMIC DNA]</scope>
    <source>
        <strain evidence="4">ATCC BAA-628 / HTCC2559 / KCTC 12090</strain>
    </source>
</reference>
<organism evidence="3 4">
    <name type="scientific">Croceibacter atlanticus (strain ATCC BAA-628 / JCM 21780 / CIP 108009 / IAM 15332 / KCTC 12090 / HTCC2559)</name>
    <dbReference type="NCBI Taxonomy" id="216432"/>
    <lineage>
        <taxon>Bacteria</taxon>
        <taxon>Pseudomonadati</taxon>
        <taxon>Bacteroidota</taxon>
        <taxon>Flavobacteriia</taxon>
        <taxon>Flavobacteriales</taxon>
        <taxon>Flavobacteriaceae</taxon>
        <taxon>Croceibacter</taxon>
    </lineage>
</organism>
<keyword evidence="4" id="KW-1185">Reference proteome</keyword>
<evidence type="ECO:0000313" key="4">
    <source>
        <dbReference type="Proteomes" id="UP000002297"/>
    </source>
</evidence>
<dbReference type="Proteomes" id="UP000002297">
    <property type="component" value="Chromosome"/>
</dbReference>
<dbReference type="PROSITE" id="PS51257">
    <property type="entry name" value="PROKAR_LIPOPROTEIN"/>
    <property type="match status" value="1"/>
</dbReference>
<dbReference type="RefSeq" id="WP_013186650.1">
    <property type="nucleotide sequence ID" value="NC_014230.1"/>
</dbReference>
<dbReference type="HOGENOM" id="CLU_069557_0_0_10"/>
<dbReference type="InterPro" id="IPR046863">
    <property type="entry name" value="MbnP-like_dom"/>
</dbReference>
<dbReference type="GeneID" id="89452677"/>
<accession>A3U6V7</accession>
<sequence>MKKLSILAIIALLFASCNTDEDANRNSELGNPTFGNVTFTFANEVDGEPLQLGSTTYVNSNNETYSVSDLKYIISNIVLINDNGLDYVVPEEDSYFIIDQQLSSSLTITLQDVPSRDYSGISFGFGVDQFKYPLNGVMNFVPRADEAGMLWSWSAGYRFLKFEGDYTTEENAEPTPFIVHVGSHGSTLDNYQEIIMPLSNFTVRDSETSAFGIKADISNIFDGNNNYYFETNNEVTIDPVNAPIISDNMKTVFTIN</sequence>
<proteinExistence type="predicted"/>
<name>A3U6V7_CROAH</name>
<gene>
    <name evidence="3" type="ordered locus">CA2559_04425</name>
</gene>
<protein>
    <recommendedName>
        <fullName evidence="2">Copper-binding protein MbnP-like domain-containing protein</fullName>
    </recommendedName>
</protein>
<evidence type="ECO:0000313" key="3">
    <source>
        <dbReference type="EMBL" id="EAP87974.1"/>
    </source>
</evidence>
<feature type="domain" description="Copper-binding protein MbnP-like" evidence="2">
    <location>
        <begin position="35"/>
        <end position="234"/>
    </location>
</feature>
<keyword evidence="1" id="KW-0732">Signal</keyword>
<dbReference type="Pfam" id="PF20243">
    <property type="entry name" value="MbnP"/>
    <property type="match status" value="1"/>
</dbReference>
<dbReference type="AlphaFoldDB" id="A3U6V7"/>